<reference evidence="2" key="1">
    <citation type="submission" date="2016-11" db="UniProtKB">
        <authorList>
            <consortium name="WormBaseParasite"/>
        </authorList>
    </citation>
    <scope>IDENTIFICATION</scope>
</reference>
<organism evidence="1 2">
    <name type="scientific">Heterorhabditis bacteriophora</name>
    <name type="common">Entomopathogenic nematode worm</name>
    <dbReference type="NCBI Taxonomy" id="37862"/>
    <lineage>
        <taxon>Eukaryota</taxon>
        <taxon>Metazoa</taxon>
        <taxon>Ecdysozoa</taxon>
        <taxon>Nematoda</taxon>
        <taxon>Chromadorea</taxon>
        <taxon>Rhabditida</taxon>
        <taxon>Rhabditina</taxon>
        <taxon>Rhabditomorpha</taxon>
        <taxon>Strongyloidea</taxon>
        <taxon>Heterorhabditidae</taxon>
        <taxon>Heterorhabditis</taxon>
    </lineage>
</organism>
<evidence type="ECO:0000313" key="1">
    <source>
        <dbReference type="Proteomes" id="UP000095283"/>
    </source>
</evidence>
<dbReference type="Proteomes" id="UP000095283">
    <property type="component" value="Unplaced"/>
</dbReference>
<dbReference type="AlphaFoldDB" id="A0A1I7WAX4"/>
<protein>
    <submittedName>
        <fullName evidence="2">Uncharacterized protein</fullName>
    </submittedName>
</protein>
<proteinExistence type="predicted"/>
<sequence length="172" mass="19788">MGKHIQIQIPFFPISRHPLWTLCYHYRVRQSFVHAVHFPMAGPTQCQCNKLIFINLFFVNMCILYRVSDSDVKSHNFMIKTAFKKKKIIPIFFLPFAVTQTCRGVSKLATMSRSSSSLISSRNLTRRIQIVVRSYFASFTVSRSLSDSNQVNLMAKSLKTAAGTAQQLLWLY</sequence>
<keyword evidence="1" id="KW-1185">Reference proteome</keyword>
<evidence type="ECO:0000313" key="2">
    <source>
        <dbReference type="WBParaSite" id="Hba_01855"/>
    </source>
</evidence>
<accession>A0A1I7WAX4</accession>
<name>A0A1I7WAX4_HETBA</name>
<dbReference type="WBParaSite" id="Hba_01855">
    <property type="protein sequence ID" value="Hba_01855"/>
    <property type="gene ID" value="Hba_01855"/>
</dbReference>